<dbReference type="Proteomes" id="UP001500866">
    <property type="component" value="Unassembled WGS sequence"/>
</dbReference>
<gene>
    <name evidence="2" type="ORF">GCM10009001_31970</name>
</gene>
<protein>
    <recommendedName>
        <fullName evidence="4">Hydrolase</fullName>
    </recommendedName>
</protein>
<proteinExistence type="predicted"/>
<feature type="coiled-coil region" evidence="1">
    <location>
        <begin position="23"/>
        <end position="50"/>
    </location>
</feature>
<organism evidence="2 3">
    <name type="scientific">Virgibacillus siamensis</name>
    <dbReference type="NCBI Taxonomy" id="480071"/>
    <lineage>
        <taxon>Bacteria</taxon>
        <taxon>Bacillati</taxon>
        <taxon>Bacillota</taxon>
        <taxon>Bacilli</taxon>
        <taxon>Bacillales</taxon>
        <taxon>Bacillaceae</taxon>
        <taxon>Virgibacillus</taxon>
    </lineage>
</organism>
<sequence>MNELKSYFVSVDFKEVREMSIPDNEIEFEIKATNEEVKELKELFRDTRKDGKNAIDHLGKPFDEWGADDERSKYDQHLIKIYKFIHGLGTPETKDKIEQLKLFK</sequence>
<dbReference type="RefSeq" id="WP_343815365.1">
    <property type="nucleotide sequence ID" value="NZ_BAAADS010000025.1"/>
</dbReference>
<keyword evidence="1" id="KW-0175">Coiled coil</keyword>
<evidence type="ECO:0000313" key="3">
    <source>
        <dbReference type="Proteomes" id="UP001500866"/>
    </source>
</evidence>
<accession>A0ABN1GIM9</accession>
<evidence type="ECO:0000313" key="2">
    <source>
        <dbReference type="EMBL" id="GAA0612349.1"/>
    </source>
</evidence>
<dbReference type="EMBL" id="BAAADS010000025">
    <property type="protein sequence ID" value="GAA0612349.1"/>
    <property type="molecule type" value="Genomic_DNA"/>
</dbReference>
<comment type="caution">
    <text evidence="2">The sequence shown here is derived from an EMBL/GenBank/DDBJ whole genome shotgun (WGS) entry which is preliminary data.</text>
</comment>
<reference evidence="2 3" key="1">
    <citation type="journal article" date="2019" name="Int. J. Syst. Evol. Microbiol.">
        <title>The Global Catalogue of Microorganisms (GCM) 10K type strain sequencing project: providing services to taxonomists for standard genome sequencing and annotation.</title>
        <authorList>
            <consortium name="The Broad Institute Genomics Platform"/>
            <consortium name="The Broad Institute Genome Sequencing Center for Infectious Disease"/>
            <person name="Wu L."/>
            <person name="Ma J."/>
        </authorList>
    </citation>
    <scope>NUCLEOTIDE SEQUENCE [LARGE SCALE GENOMIC DNA]</scope>
    <source>
        <strain evidence="2 3">JCM 15395</strain>
    </source>
</reference>
<evidence type="ECO:0000256" key="1">
    <source>
        <dbReference type="SAM" id="Coils"/>
    </source>
</evidence>
<evidence type="ECO:0008006" key="4">
    <source>
        <dbReference type="Google" id="ProtNLM"/>
    </source>
</evidence>
<name>A0ABN1GIM9_9BACI</name>
<keyword evidence="3" id="KW-1185">Reference proteome</keyword>